<comment type="caution">
    <text evidence="2">The sequence shown here is derived from an EMBL/GenBank/DDBJ whole genome shotgun (WGS) entry which is preliminary data.</text>
</comment>
<dbReference type="Proteomes" id="UP001054889">
    <property type="component" value="Unassembled WGS sequence"/>
</dbReference>
<sequence>MVTKTPIFSSKSSLKGHGKTKSLSSAAPQVTHSLHLRTLLRSSQRTSRSSSRHNYLNSSTTVPMIIR</sequence>
<organism evidence="2 3">
    <name type="scientific">Eleusine coracana subsp. coracana</name>
    <dbReference type="NCBI Taxonomy" id="191504"/>
    <lineage>
        <taxon>Eukaryota</taxon>
        <taxon>Viridiplantae</taxon>
        <taxon>Streptophyta</taxon>
        <taxon>Embryophyta</taxon>
        <taxon>Tracheophyta</taxon>
        <taxon>Spermatophyta</taxon>
        <taxon>Magnoliopsida</taxon>
        <taxon>Liliopsida</taxon>
        <taxon>Poales</taxon>
        <taxon>Poaceae</taxon>
        <taxon>PACMAD clade</taxon>
        <taxon>Chloridoideae</taxon>
        <taxon>Cynodonteae</taxon>
        <taxon>Eleusininae</taxon>
        <taxon>Eleusine</taxon>
    </lineage>
</organism>
<protein>
    <submittedName>
        <fullName evidence="2">Uncharacterized protein</fullName>
    </submittedName>
</protein>
<name>A0AAV5EZL8_ELECO</name>
<gene>
    <name evidence="2" type="primary">gb16042</name>
    <name evidence="2" type="ORF">PR202_gb16042</name>
</gene>
<evidence type="ECO:0000313" key="3">
    <source>
        <dbReference type="Proteomes" id="UP001054889"/>
    </source>
</evidence>
<feature type="compositionally biased region" description="Low complexity" evidence="1">
    <location>
        <begin position="31"/>
        <end position="53"/>
    </location>
</feature>
<feature type="compositionally biased region" description="Polar residues" evidence="1">
    <location>
        <begin position="1"/>
        <end position="13"/>
    </location>
</feature>
<feature type="compositionally biased region" description="Polar residues" evidence="1">
    <location>
        <begin position="21"/>
        <end position="30"/>
    </location>
</feature>
<keyword evidence="3" id="KW-1185">Reference proteome</keyword>
<feature type="region of interest" description="Disordered" evidence="1">
    <location>
        <begin position="1"/>
        <end position="67"/>
    </location>
</feature>
<reference evidence="2" key="2">
    <citation type="submission" date="2021-12" db="EMBL/GenBank/DDBJ databases">
        <title>Resequencing data analysis of finger millet.</title>
        <authorList>
            <person name="Hatakeyama M."/>
            <person name="Aluri S."/>
            <person name="Balachadran M.T."/>
            <person name="Sivarajan S.R."/>
            <person name="Poveda L."/>
            <person name="Shimizu-Inatsugi R."/>
            <person name="Schlapbach R."/>
            <person name="Sreeman S.M."/>
            <person name="Shimizu K.K."/>
        </authorList>
    </citation>
    <scope>NUCLEOTIDE SEQUENCE</scope>
</reference>
<evidence type="ECO:0000313" key="2">
    <source>
        <dbReference type="EMBL" id="GJN27972.1"/>
    </source>
</evidence>
<proteinExistence type="predicted"/>
<dbReference type="AlphaFoldDB" id="A0AAV5EZL8"/>
<dbReference type="EMBL" id="BQKI01000080">
    <property type="protein sequence ID" value="GJN27972.1"/>
    <property type="molecule type" value="Genomic_DNA"/>
</dbReference>
<accession>A0AAV5EZL8</accession>
<feature type="compositionally biased region" description="Polar residues" evidence="1">
    <location>
        <begin position="54"/>
        <end position="67"/>
    </location>
</feature>
<reference evidence="2" key="1">
    <citation type="journal article" date="2018" name="DNA Res.">
        <title>Multiple hybrid de novo genome assembly of finger millet, an orphan allotetraploid crop.</title>
        <authorList>
            <person name="Hatakeyama M."/>
            <person name="Aluri S."/>
            <person name="Balachadran M.T."/>
            <person name="Sivarajan S.R."/>
            <person name="Patrignani A."/>
            <person name="Gruter S."/>
            <person name="Poveda L."/>
            <person name="Shimizu-Inatsugi R."/>
            <person name="Baeten J."/>
            <person name="Francoijs K.J."/>
            <person name="Nataraja K.N."/>
            <person name="Reddy Y.A.N."/>
            <person name="Phadnis S."/>
            <person name="Ravikumar R.L."/>
            <person name="Schlapbach R."/>
            <person name="Sreeman S.M."/>
            <person name="Shimizu K.K."/>
        </authorList>
    </citation>
    <scope>NUCLEOTIDE SEQUENCE</scope>
</reference>
<evidence type="ECO:0000256" key="1">
    <source>
        <dbReference type="SAM" id="MobiDB-lite"/>
    </source>
</evidence>